<proteinExistence type="predicted"/>
<evidence type="ECO:0000313" key="1">
    <source>
        <dbReference type="EMBL" id="KDP43402.1"/>
    </source>
</evidence>
<gene>
    <name evidence="1" type="ORF">JCGZ_26557</name>
</gene>
<reference evidence="1 2" key="1">
    <citation type="journal article" date="2014" name="PLoS ONE">
        <title>Global Analysis of Gene Expression Profiles in Physic Nut (Jatropha curcas L.) Seedlings Exposed to Salt Stress.</title>
        <authorList>
            <person name="Zhang L."/>
            <person name="Zhang C."/>
            <person name="Wu P."/>
            <person name="Chen Y."/>
            <person name="Li M."/>
            <person name="Jiang H."/>
            <person name="Wu G."/>
        </authorList>
    </citation>
    <scope>NUCLEOTIDE SEQUENCE [LARGE SCALE GENOMIC DNA]</scope>
    <source>
        <strain evidence="2">cv. GZQX0401</strain>
        <tissue evidence="1">Young leaves</tissue>
    </source>
</reference>
<keyword evidence="2" id="KW-1185">Reference proteome</keyword>
<organism evidence="1 2">
    <name type="scientific">Jatropha curcas</name>
    <name type="common">Barbados nut</name>
    <dbReference type="NCBI Taxonomy" id="180498"/>
    <lineage>
        <taxon>Eukaryota</taxon>
        <taxon>Viridiplantae</taxon>
        <taxon>Streptophyta</taxon>
        <taxon>Embryophyta</taxon>
        <taxon>Tracheophyta</taxon>
        <taxon>Spermatophyta</taxon>
        <taxon>Magnoliopsida</taxon>
        <taxon>eudicotyledons</taxon>
        <taxon>Gunneridae</taxon>
        <taxon>Pentapetalae</taxon>
        <taxon>rosids</taxon>
        <taxon>fabids</taxon>
        <taxon>Malpighiales</taxon>
        <taxon>Euphorbiaceae</taxon>
        <taxon>Crotonoideae</taxon>
        <taxon>Jatropheae</taxon>
        <taxon>Jatropha</taxon>
    </lineage>
</organism>
<dbReference type="Proteomes" id="UP000027138">
    <property type="component" value="Unassembled WGS sequence"/>
</dbReference>
<dbReference type="EMBL" id="KK914269">
    <property type="protein sequence ID" value="KDP43402.1"/>
    <property type="molecule type" value="Genomic_DNA"/>
</dbReference>
<evidence type="ECO:0000313" key="2">
    <source>
        <dbReference type="Proteomes" id="UP000027138"/>
    </source>
</evidence>
<dbReference type="AlphaFoldDB" id="A0A067L4R0"/>
<protein>
    <submittedName>
        <fullName evidence="1">Uncharacterized protein</fullName>
    </submittedName>
</protein>
<accession>A0A067L4R0</accession>
<sequence length="80" mass="8426">MQNDGSQRLLRLSAPNGGFVIKCSIVGGCPLDGASLKGFANGYEVFAHGSLLEEAPLFGDLYESHDGGSLARTFGLLFSF</sequence>
<name>A0A067L4R0_JATCU</name>